<keyword evidence="3" id="KW-1185">Reference proteome</keyword>
<feature type="transmembrane region" description="Helical" evidence="1">
    <location>
        <begin position="132"/>
        <end position="149"/>
    </location>
</feature>
<dbReference type="AlphaFoldDB" id="A0A1G9BHF3"/>
<evidence type="ECO:0000256" key="1">
    <source>
        <dbReference type="SAM" id="Phobius"/>
    </source>
</evidence>
<protein>
    <recommendedName>
        <fullName evidence="4">LexA-binding, inner membrane-associated hydrolase</fullName>
    </recommendedName>
</protein>
<feature type="transmembrane region" description="Helical" evidence="1">
    <location>
        <begin position="91"/>
        <end position="112"/>
    </location>
</feature>
<dbReference type="EMBL" id="FNFX01000002">
    <property type="protein sequence ID" value="SDK38893.1"/>
    <property type="molecule type" value="Genomic_DNA"/>
</dbReference>
<evidence type="ECO:0008006" key="4">
    <source>
        <dbReference type="Google" id="ProtNLM"/>
    </source>
</evidence>
<keyword evidence="1" id="KW-0472">Membrane</keyword>
<dbReference type="Proteomes" id="UP000198629">
    <property type="component" value="Unassembled WGS sequence"/>
</dbReference>
<dbReference type="STRING" id="492660.SAMN05192566_1176"/>
<reference evidence="3" key="1">
    <citation type="submission" date="2016-10" db="EMBL/GenBank/DDBJ databases">
        <authorList>
            <person name="Varghese N."/>
            <person name="Submissions S."/>
        </authorList>
    </citation>
    <scope>NUCLEOTIDE SEQUENCE [LARGE SCALE GENOMIC DNA]</scope>
    <source>
        <strain evidence="3">CBMB127</strain>
    </source>
</reference>
<feature type="transmembrane region" description="Helical" evidence="1">
    <location>
        <begin position="61"/>
        <end position="84"/>
    </location>
</feature>
<keyword evidence="1" id="KW-0812">Transmembrane</keyword>
<evidence type="ECO:0000313" key="3">
    <source>
        <dbReference type="Proteomes" id="UP000198629"/>
    </source>
</evidence>
<dbReference type="RefSeq" id="WP_091471207.1">
    <property type="nucleotide sequence ID" value="NZ_FNFX01000002.1"/>
</dbReference>
<dbReference type="OrthoDB" id="9811877at2"/>
<evidence type="ECO:0000313" key="2">
    <source>
        <dbReference type="EMBL" id="SDK38893.1"/>
    </source>
</evidence>
<sequence>MDTFSHALWGYGLFGFRKYPKFAALMGAMPDLISFGALFFMRVMDGTYQWGKPALATLPGWIYPAYTVGHSFVIAFAVIGLVAIWRKDIAFAMLAWPFHIMLDFPFHSLQYFPTPMFWPVSDFKVDGIPWSTWYIWFPNVAGIILLLAYRQHQKKRLTTRIDY</sequence>
<name>A0A1G9BHF3_9PROT</name>
<feature type="transmembrane region" description="Helical" evidence="1">
    <location>
        <begin position="22"/>
        <end position="41"/>
    </location>
</feature>
<organism evidence="2 3">
    <name type="scientific">Methylophilus rhizosphaerae</name>
    <dbReference type="NCBI Taxonomy" id="492660"/>
    <lineage>
        <taxon>Bacteria</taxon>
        <taxon>Pseudomonadati</taxon>
        <taxon>Pseudomonadota</taxon>
        <taxon>Betaproteobacteria</taxon>
        <taxon>Nitrosomonadales</taxon>
        <taxon>Methylophilaceae</taxon>
        <taxon>Methylophilus</taxon>
    </lineage>
</organism>
<keyword evidence="1" id="KW-1133">Transmembrane helix</keyword>
<proteinExistence type="predicted"/>
<gene>
    <name evidence="2" type="ORF">SAMN05192566_1176</name>
</gene>
<accession>A0A1G9BHF3</accession>